<keyword evidence="3" id="KW-1185">Reference proteome</keyword>
<organism evidence="2 3">
    <name type="scientific">Heyndrickxia acidicola</name>
    <dbReference type="NCBI Taxonomy" id="209389"/>
    <lineage>
        <taxon>Bacteria</taxon>
        <taxon>Bacillati</taxon>
        <taxon>Bacillota</taxon>
        <taxon>Bacilli</taxon>
        <taxon>Bacillales</taxon>
        <taxon>Bacillaceae</taxon>
        <taxon>Heyndrickxia</taxon>
    </lineage>
</organism>
<name>A0ABU6MDN5_9BACI</name>
<dbReference type="PANTHER" id="PTHR43190">
    <property type="entry name" value="N-ACETYL-D-GLUCOSAMINE KINASE"/>
    <property type="match status" value="1"/>
</dbReference>
<feature type="domain" description="ATPase BadF/BadG/BcrA/BcrD type" evidence="1">
    <location>
        <begin position="5"/>
        <end position="289"/>
    </location>
</feature>
<evidence type="ECO:0000259" key="1">
    <source>
        <dbReference type="Pfam" id="PF01869"/>
    </source>
</evidence>
<protein>
    <submittedName>
        <fullName evidence="2">BadF/BadG/BcrA/BcrD ATPase family protein</fullName>
    </submittedName>
</protein>
<dbReference type="RefSeq" id="WP_066267621.1">
    <property type="nucleotide sequence ID" value="NZ_JARMAB010000008.1"/>
</dbReference>
<dbReference type="Gene3D" id="3.30.420.40">
    <property type="match status" value="2"/>
</dbReference>
<accession>A0ABU6MDN5</accession>
<comment type="caution">
    <text evidence="2">The sequence shown here is derived from an EMBL/GenBank/DDBJ whole genome shotgun (WGS) entry which is preliminary data.</text>
</comment>
<dbReference type="InterPro" id="IPR043129">
    <property type="entry name" value="ATPase_NBD"/>
</dbReference>
<dbReference type="InterPro" id="IPR052519">
    <property type="entry name" value="Euk-type_GlcNAc_Kinase"/>
</dbReference>
<sequence length="302" mass="32942">MGLLIGIDAGGTKTKAMILKNATDAVFETACGYGNPAINYKTALANISFAITSCLESEFGGECKEIVIGVAGIEAGENRQKLQQDLKVVTQLSTILVTDAELAYYAYMGDKDGILTIAGTGSISYGRNGEQGSYIGGWGHLLGDAGSSYYVAIQACKQMINEEESNKEYSPLTRAILDRLGMTKVKEIKGFIYQSKKDDIASLSYTVYLQAVKGDHIAQMLFEIAGVQLADQTLRLIHILQLECPIKVACAGSLLESNQIVKNAFRNRLKDSHLEIHFIDKIIPAVYGAYYISKSQYFSKEL</sequence>
<proteinExistence type="predicted"/>
<evidence type="ECO:0000313" key="2">
    <source>
        <dbReference type="EMBL" id="MED1202781.1"/>
    </source>
</evidence>
<dbReference type="InterPro" id="IPR002731">
    <property type="entry name" value="ATPase_BadF"/>
</dbReference>
<reference evidence="2 3" key="1">
    <citation type="submission" date="2023-03" db="EMBL/GenBank/DDBJ databases">
        <title>Bacillus Genome Sequencing.</title>
        <authorList>
            <person name="Dunlap C."/>
        </authorList>
    </citation>
    <scope>NUCLEOTIDE SEQUENCE [LARGE SCALE GENOMIC DNA]</scope>
    <source>
        <strain evidence="2 3">B-23453</strain>
    </source>
</reference>
<dbReference type="PANTHER" id="PTHR43190:SF3">
    <property type="entry name" value="N-ACETYL-D-GLUCOSAMINE KINASE"/>
    <property type="match status" value="1"/>
</dbReference>
<dbReference type="CDD" id="cd24007">
    <property type="entry name" value="ASKHA_NBD_eukNAGK-like"/>
    <property type="match status" value="1"/>
</dbReference>
<dbReference type="SUPFAM" id="SSF53067">
    <property type="entry name" value="Actin-like ATPase domain"/>
    <property type="match status" value="2"/>
</dbReference>
<evidence type="ECO:0000313" key="3">
    <source>
        <dbReference type="Proteomes" id="UP001341444"/>
    </source>
</evidence>
<dbReference type="Proteomes" id="UP001341444">
    <property type="component" value="Unassembled WGS sequence"/>
</dbReference>
<dbReference type="Pfam" id="PF01869">
    <property type="entry name" value="BcrAD_BadFG"/>
    <property type="match status" value="1"/>
</dbReference>
<dbReference type="EMBL" id="JARMAB010000008">
    <property type="protein sequence ID" value="MED1202781.1"/>
    <property type="molecule type" value="Genomic_DNA"/>
</dbReference>
<gene>
    <name evidence="2" type="ORF">P4T90_06710</name>
</gene>